<organism evidence="2 3">
    <name type="scientific">Polyrhizophydium stewartii</name>
    <dbReference type="NCBI Taxonomy" id="2732419"/>
    <lineage>
        <taxon>Eukaryota</taxon>
        <taxon>Fungi</taxon>
        <taxon>Fungi incertae sedis</taxon>
        <taxon>Chytridiomycota</taxon>
        <taxon>Chytridiomycota incertae sedis</taxon>
        <taxon>Chytridiomycetes</taxon>
        <taxon>Rhizophydiales</taxon>
        <taxon>Rhizophydiales incertae sedis</taxon>
        <taxon>Polyrhizophydium</taxon>
    </lineage>
</organism>
<name>A0ABR4N204_9FUNG</name>
<evidence type="ECO:0000313" key="3">
    <source>
        <dbReference type="Proteomes" id="UP001527925"/>
    </source>
</evidence>
<keyword evidence="3" id="KW-1185">Reference proteome</keyword>
<evidence type="ECO:0008006" key="4">
    <source>
        <dbReference type="Google" id="ProtNLM"/>
    </source>
</evidence>
<evidence type="ECO:0000313" key="2">
    <source>
        <dbReference type="EMBL" id="KAL2913486.1"/>
    </source>
</evidence>
<feature type="region of interest" description="Disordered" evidence="1">
    <location>
        <begin position="146"/>
        <end position="191"/>
    </location>
</feature>
<evidence type="ECO:0000256" key="1">
    <source>
        <dbReference type="SAM" id="MobiDB-lite"/>
    </source>
</evidence>
<sequence length="664" mass="73513">MRQTHIDRKSRGQQRIKSKWIGCSAEFSGHKKIDSHIKTHFPNRAVVCTTCRKSDRWLKTCKTYQSKTGCCKTIALGAATLSQRPDMTAGLRIHDETSNRTGFGTIAADLHDIAPMQVDGAVEGNVAASGANAAVAATGSAANMETTTNPAAKKRKQSYKACKKATKKPKAAQGDGDADNETAAAEHKGSHTARKMLLGSVVTRAIDHPAGSTGPSLSEWRELMKMPTPARTSDDIVCEELVRNRDYKGLAKAGLPGKYMQVLMLLAAEQLQRTSMLVSIGVILYILVSTAKVALDNLGNYLKPNPPPSAPSASVPPPPLPSASSSTSCDKDATSSSSKRNYIGNMPHYSELVHLGFHFVCTMDFDRKNYVMISIVPIDPNCEYPGEKPKTKRGLKKVHHRAIFVKISKEEFKRARCIHQHQQVREHVQKRERRQRQRAVKIDIFENMPSIKGTSIANVEKLFKFLAADGLPATGDILDGKGCRFEEMMRCYARHVFHRMHIESYSAKQHWPAHVQDRIYATIERLQPTWGVKKPRKTKGDPPTSRILFVIGDGDSQHNSLGHLTMPTATPLLEAIRQQGKMVCWVDEHRTSKCCSKCGHEMQQAVVHKRPLPPTKEELDAQAQSGQLPSSTAQEPKAKKKSEETKRIDCKAKSLVKLASKRIL</sequence>
<feature type="compositionally biased region" description="Pro residues" evidence="1">
    <location>
        <begin position="306"/>
        <end position="321"/>
    </location>
</feature>
<comment type="caution">
    <text evidence="2">The sequence shown here is derived from an EMBL/GenBank/DDBJ whole genome shotgun (WGS) entry which is preliminary data.</text>
</comment>
<dbReference type="Proteomes" id="UP001527925">
    <property type="component" value="Unassembled WGS sequence"/>
</dbReference>
<reference evidence="2 3" key="1">
    <citation type="submission" date="2023-09" db="EMBL/GenBank/DDBJ databases">
        <title>Pangenome analysis of Batrachochytrium dendrobatidis and related Chytrids.</title>
        <authorList>
            <person name="Yacoub M.N."/>
            <person name="Stajich J.E."/>
            <person name="James T.Y."/>
        </authorList>
    </citation>
    <scope>NUCLEOTIDE SEQUENCE [LARGE SCALE GENOMIC DNA]</scope>
    <source>
        <strain evidence="2 3">JEL0888</strain>
    </source>
</reference>
<feature type="region of interest" description="Disordered" evidence="1">
    <location>
        <begin position="306"/>
        <end position="341"/>
    </location>
</feature>
<feature type="compositionally biased region" description="Basic residues" evidence="1">
    <location>
        <begin position="152"/>
        <end position="170"/>
    </location>
</feature>
<accession>A0ABR4N204</accession>
<feature type="compositionally biased region" description="Polar residues" evidence="1">
    <location>
        <begin position="622"/>
        <end position="634"/>
    </location>
</feature>
<dbReference type="EMBL" id="JADGIZ020000045">
    <property type="protein sequence ID" value="KAL2913486.1"/>
    <property type="molecule type" value="Genomic_DNA"/>
</dbReference>
<proteinExistence type="predicted"/>
<protein>
    <recommendedName>
        <fullName evidence="4">C2H2-type domain-containing protein</fullName>
    </recommendedName>
</protein>
<gene>
    <name evidence="2" type="ORF">HK105_206946</name>
</gene>
<feature type="region of interest" description="Disordered" evidence="1">
    <location>
        <begin position="616"/>
        <end position="646"/>
    </location>
</feature>